<evidence type="ECO:0000313" key="2">
    <source>
        <dbReference type="EMBL" id="KKL22939.1"/>
    </source>
</evidence>
<accession>A0A0F9BM60</accession>
<proteinExistence type="predicted"/>
<dbReference type="EMBL" id="LAZR01037157">
    <property type="protein sequence ID" value="KKL22939.1"/>
    <property type="molecule type" value="Genomic_DNA"/>
</dbReference>
<organism evidence="2">
    <name type="scientific">marine sediment metagenome</name>
    <dbReference type="NCBI Taxonomy" id="412755"/>
    <lineage>
        <taxon>unclassified sequences</taxon>
        <taxon>metagenomes</taxon>
        <taxon>ecological metagenomes</taxon>
    </lineage>
</organism>
<sequence length="141" mass="15841">MPGIKIRYTKPNNGLALIPLVHKPFQWDSLKKTCPLCQVTHPVKTVHLWLDDKDECLVSTGVLEDLQKAGMPDLVVTGSVDKPPPLHIGRQPRQADDHFNRRIHIMYQLLKDSVKRNEPAPPPDDVLVSFAKSPWPTKAGT</sequence>
<gene>
    <name evidence="2" type="ORF">LCGC14_2430410</name>
</gene>
<name>A0A0F9BM60_9ZZZZ</name>
<comment type="caution">
    <text evidence="2">The sequence shown here is derived from an EMBL/GenBank/DDBJ whole genome shotgun (WGS) entry which is preliminary data.</text>
</comment>
<dbReference type="AlphaFoldDB" id="A0A0F9BM60"/>
<evidence type="ECO:0000256" key="1">
    <source>
        <dbReference type="SAM" id="MobiDB-lite"/>
    </source>
</evidence>
<feature type="region of interest" description="Disordered" evidence="1">
    <location>
        <begin position="115"/>
        <end position="141"/>
    </location>
</feature>
<protein>
    <submittedName>
        <fullName evidence="2">Uncharacterized protein</fullName>
    </submittedName>
</protein>
<reference evidence="2" key="1">
    <citation type="journal article" date="2015" name="Nature">
        <title>Complex archaea that bridge the gap between prokaryotes and eukaryotes.</title>
        <authorList>
            <person name="Spang A."/>
            <person name="Saw J.H."/>
            <person name="Jorgensen S.L."/>
            <person name="Zaremba-Niedzwiedzka K."/>
            <person name="Martijn J."/>
            <person name="Lind A.E."/>
            <person name="van Eijk R."/>
            <person name="Schleper C."/>
            <person name="Guy L."/>
            <person name="Ettema T.J."/>
        </authorList>
    </citation>
    <scope>NUCLEOTIDE SEQUENCE</scope>
</reference>